<evidence type="ECO:0008006" key="4">
    <source>
        <dbReference type="Google" id="ProtNLM"/>
    </source>
</evidence>
<accession>A0AAU9I846</accession>
<protein>
    <recommendedName>
        <fullName evidence="4">Exophilin 5</fullName>
    </recommendedName>
</protein>
<evidence type="ECO:0000313" key="3">
    <source>
        <dbReference type="Proteomes" id="UP001162131"/>
    </source>
</evidence>
<organism evidence="2 3">
    <name type="scientific">Blepharisma stoltei</name>
    <dbReference type="NCBI Taxonomy" id="1481888"/>
    <lineage>
        <taxon>Eukaryota</taxon>
        <taxon>Sar</taxon>
        <taxon>Alveolata</taxon>
        <taxon>Ciliophora</taxon>
        <taxon>Postciliodesmatophora</taxon>
        <taxon>Heterotrichea</taxon>
        <taxon>Heterotrichida</taxon>
        <taxon>Blepharismidae</taxon>
        <taxon>Blepharisma</taxon>
    </lineage>
</organism>
<proteinExistence type="predicted"/>
<evidence type="ECO:0000313" key="2">
    <source>
        <dbReference type="EMBL" id="CAG9310636.1"/>
    </source>
</evidence>
<name>A0AAU9I846_9CILI</name>
<comment type="caution">
    <text evidence="2">The sequence shown here is derived from an EMBL/GenBank/DDBJ whole genome shotgun (WGS) entry which is preliminary data.</text>
</comment>
<keyword evidence="3" id="KW-1185">Reference proteome</keyword>
<dbReference type="AlphaFoldDB" id="A0AAU9I846"/>
<gene>
    <name evidence="2" type="ORF">BSTOLATCC_MIC1478</name>
</gene>
<feature type="region of interest" description="Disordered" evidence="1">
    <location>
        <begin position="164"/>
        <end position="183"/>
    </location>
</feature>
<sequence>MDMQGDSKLYLADSSTSYLPVKTRSQFINIHSSSKLTNPNKEHPLRNQPIKIVKKPQNLDSHPRYHERGQQNFKIQDIYEDSERKRPRRPFKVLDYNPHESFHSRSPTTIIKEVDQSYQFVSALSSVPDSDQSRSIISIDFSDCRKGSFNLEYLDNSDESLSNFSFTEEGEEPKEKSNIKTSFNSNQESTKFSILSSMVDPKSQYSPDARKTPTKKPIEERYSPIYSAGVDTSSKKAYQIKPEKKSPHSERNNLTTRVTANTLENETELNTEANEFHYEKKNFCNFEFNSDGPNILPTKAYCNSCRKMVMTAVKIEMAEVPLWKRICCSNCYEGNSLNNLQAIVHYCKKCKTLIRKIQPGKL</sequence>
<reference evidence="2" key="1">
    <citation type="submission" date="2021-09" db="EMBL/GenBank/DDBJ databases">
        <authorList>
            <consortium name="AG Swart"/>
            <person name="Singh M."/>
            <person name="Singh A."/>
            <person name="Seah K."/>
            <person name="Emmerich C."/>
        </authorList>
    </citation>
    <scope>NUCLEOTIDE SEQUENCE</scope>
    <source>
        <strain evidence="2">ATCC30299</strain>
    </source>
</reference>
<dbReference type="Proteomes" id="UP001162131">
    <property type="component" value="Unassembled WGS sequence"/>
</dbReference>
<evidence type="ECO:0000256" key="1">
    <source>
        <dbReference type="SAM" id="MobiDB-lite"/>
    </source>
</evidence>
<dbReference type="EMBL" id="CAJZBQ010000002">
    <property type="protein sequence ID" value="CAG9310636.1"/>
    <property type="molecule type" value="Genomic_DNA"/>
</dbReference>